<dbReference type="NCBIfam" id="TIGR01685">
    <property type="entry name" value="MDP-1"/>
    <property type="match status" value="1"/>
</dbReference>
<dbReference type="RefSeq" id="XP_500635.3">
    <property type="nucleotide sequence ID" value="XM_500635.3"/>
</dbReference>
<dbReference type="SFLD" id="SFLDG01129">
    <property type="entry name" value="C1.5:_HAD__Beta-PGM__Phosphata"/>
    <property type="match status" value="1"/>
</dbReference>
<dbReference type="PANTHER" id="PTHR17901:SF14">
    <property type="entry name" value="MAGNESIUM-DEPENDENT PHOSPHATASE 1"/>
    <property type="match status" value="1"/>
</dbReference>
<evidence type="ECO:0000313" key="2">
    <source>
        <dbReference type="Proteomes" id="UP000182444"/>
    </source>
</evidence>
<dbReference type="GeneID" id="2907104"/>
<gene>
    <name evidence="1" type="ORF">YALI1_B11167g</name>
</gene>
<dbReference type="OMA" id="GVWAWRK"/>
<dbReference type="Pfam" id="PF12689">
    <property type="entry name" value="Acid_PPase"/>
    <property type="match status" value="1"/>
</dbReference>
<dbReference type="InterPro" id="IPR010036">
    <property type="entry name" value="MDP_1_eu_arc"/>
</dbReference>
<sequence length="186" mass="21498">MRNATDTSSIDLESLEYPDAVVFDLDYTLWPCWCDTHLSPPIKRGTSDLQVEDRSGYVLSLYRDVPEILKHLREKNVKILAASRTATPDVAKSILKTIKIDGEPVLNYFDALEWGQGTKINHFKKLNKKTKVDFNKMIFFDDERRNKDVERSLGVMFNLVDESYGVNWSEFKRAIKGYNERLKSGL</sequence>
<dbReference type="NCBIfam" id="TIGR01681">
    <property type="entry name" value="HAD-SF-IIIC"/>
    <property type="match status" value="1"/>
</dbReference>
<dbReference type="VEuPathDB" id="FungiDB:YALI1_B11167g"/>
<dbReference type="AlphaFoldDB" id="A0A1D8N6Z4"/>
<dbReference type="KEGG" id="yli:2907104"/>
<dbReference type="InterPro" id="IPR023214">
    <property type="entry name" value="HAD_sf"/>
</dbReference>
<dbReference type="eggNOG" id="KOG4549">
    <property type="taxonomic scope" value="Eukaryota"/>
</dbReference>
<evidence type="ECO:0000313" key="1">
    <source>
        <dbReference type="EMBL" id="AOW01407.1"/>
    </source>
</evidence>
<accession>A0A1D8N6Z4</accession>
<evidence type="ECO:0008006" key="3">
    <source>
        <dbReference type="Google" id="ProtNLM"/>
    </source>
</evidence>
<dbReference type="Gene3D" id="3.40.50.1000">
    <property type="entry name" value="HAD superfamily/HAD-like"/>
    <property type="match status" value="1"/>
</dbReference>
<protein>
    <recommendedName>
        <fullName evidence="3">Magnesium-dependent phosphatase</fullName>
    </recommendedName>
</protein>
<dbReference type="VEuPathDB" id="FungiDB:YALI0_B08294g"/>
<dbReference type="PANTHER" id="PTHR17901">
    <property type="entry name" value="MAGNESIUM-DEPENDENT PHOSPHATASE 1 MDP1"/>
    <property type="match status" value="1"/>
</dbReference>
<dbReference type="SFLD" id="SFLDS00003">
    <property type="entry name" value="Haloacid_Dehalogenase"/>
    <property type="match status" value="1"/>
</dbReference>
<reference evidence="1 2" key="1">
    <citation type="journal article" date="2016" name="PLoS ONE">
        <title>Sequence Assembly of Yarrowia lipolytica Strain W29/CLIB89 Shows Transposable Element Diversity.</title>
        <authorList>
            <person name="Magnan C."/>
            <person name="Yu J."/>
            <person name="Chang I."/>
            <person name="Jahn E."/>
            <person name="Kanomata Y."/>
            <person name="Wu J."/>
            <person name="Zeller M."/>
            <person name="Oakes M."/>
            <person name="Baldi P."/>
            <person name="Sandmeyer S."/>
        </authorList>
    </citation>
    <scope>NUCLEOTIDE SEQUENCE [LARGE SCALE GENOMIC DNA]</scope>
    <source>
        <strain evidence="2">CLIB89(W29)</strain>
    </source>
</reference>
<dbReference type="EMBL" id="CP017554">
    <property type="protein sequence ID" value="AOW01407.1"/>
    <property type="molecule type" value="Genomic_DNA"/>
</dbReference>
<dbReference type="Proteomes" id="UP000182444">
    <property type="component" value="Chromosome 1B"/>
</dbReference>
<dbReference type="GO" id="GO:0003993">
    <property type="term" value="F:acid phosphatase activity"/>
    <property type="evidence" value="ECO:0007669"/>
    <property type="project" value="TreeGrafter"/>
</dbReference>
<proteinExistence type="predicted"/>
<dbReference type="InterPro" id="IPR036412">
    <property type="entry name" value="HAD-like_sf"/>
</dbReference>
<name>A0A1D8N6Z4_YARLL</name>
<dbReference type="InterPro" id="IPR010033">
    <property type="entry name" value="HAD_SF_ppase_IIIC"/>
</dbReference>
<dbReference type="SUPFAM" id="SSF56784">
    <property type="entry name" value="HAD-like"/>
    <property type="match status" value="1"/>
</dbReference>
<dbReference type="SFLD" id="SFLDG01131">
    <property type="entry name" value="C1.5.2:_MDP_Like"/>
    <property type="match status" value="1"/>
</dbReference>
<organism evidence="1 2">
    <name type="scientific">Yarrowia lipolytica</name>
    <name type="common">Candida lipolytica</name>
    <dbReference type="NCBI Taxonomy" id="4952"/>
    <lineage>
        <taxon>Eukaryota</taxon>
        <taxon>Fungi</taxon>
        <taxon>Dikarya</taxon>
        <taxon>Ascomycota</taxon>
        <taxon>Saccharomycotina</taxon>
        <taxon>Dipodascomycetes</taxon>
        <taxon>Dipodascales</taxon>
        <taxon>Dipodascales incertae sedis</taxon>
        <taxon>Yarrowia</taxon>
    </lineage>
</organism>